<dbReference type="SUPFAM" id="SSF52518">
    <property type="entry name" value="Thiamin diphosphate-binding fold (THDP-binding)"/>
    <property type="match status" value="1"/>
</dbReference>
<dbReference type="Gene3D" id="3.40.50.970">
    <property type="match status" value="1"/>
</dbReference>
<dbReference type="InterPro" id="IPR029061">
    <property type="entry name" value="THDP-binding"/>
</dbReference>
<feature type="non-terminal residue" evidence="2">
    <location>
        <position position="76"/>
    </location>
</feature>
<dbReference type="AlphaFoldDB" id="A0A383EWD3"/>
<gene>
    <name evidence="2" type="ORF">METZ01_LOCUS514060</name>
</gene>
<dbReference type="InterPro" id="IPR005475">
    <property type="entry name" value="Transketolase-like_Pyr-bd"/>
</dbReference>
<proteinExistence type="predicted"/>
<protein>
    <recommendedName>
        <fullName evidence="1">Transketolase-like pyrimidine-binding domain-containing protein</fullName>
    </recommendedName>
</protein>
<evidence type="ECO:0000313" key="2">
    <source>
        <dbReference type="EMBL" id="SVE61206.1"/>
    </source>
</evidence>
<feature type="domain" description="Transketolase-like pyrimidine-binding" evidence="1">
    <location>
        <begin position="1"/>
        <end position="75"/>
    </location>
</feature>
<name>A0A383EWD3_9ZZZZ</name>
<evidence type="ECO:0000259" key="1">
    <source>
        <dbReference type="Pfam" id="PF02779"/>
    </source>
</evidence>
<reference evidence="2" key="1">
    <citation type="submission" date="2018-05" db="EMBL/GenBank/DDBJ databases">
        <authorList>
            <person name="Lanie J.A."/>
            <person name="Ng W.-L."/>
            <person name="Kazmierczak K.M."/>
            <person name="Andrzejewski T.M."/>
            <person name="Davidsen T.M."/>
            <person name="Wayne K.J."/>
            <person name="Tettelin H."/>
            <person name="Glass J.I."/>
            <person name="Rusch D."/>
            <person name="Podicherti R."/>
            <person name="Tsui H.-C.T."/>
            <person name="Winkler M.E."/>
        </authorList>
    </citation>
    <scope>NUCLEOTIDE SEQUENCE</scope>
</reference>
<accession>A0A383EWD3</accession>
<sequence>MRNLFFEEFIKLMRKDESLFFLTGDTGFNLVEPMFEESPERAMNVGVAEQNMIGIASGLANVGFVPVCYAITNFLT</sequence>
<organism evidence="2">
    <name type="scientific">marine metagenome</name>
    <dbReference type="NCBI Taxonomy" id="408172"/>
    <lineage>
        <taxon>unclassified sequences</taxon>
        <taxon>metagenomes</taxon>
        <taxon>ecological metagenomes</taxon>
    </lineage>
</organism>
<dbReference type="EMBL" id="UINC01229481">
    <property type="protein sequence ID" value="SVE61206.1"/>
    <property type="molecule type" value="Genomic_DNA"/>
</dbReference>
<dbReference type="Pfam" id="PF02779">
    <property type="entry name" value="Transket_pyr"/>
    <property type="match status" value="1"/>
</dbReference>